<name>A0A7T0C0W3_9BACT</name>
<feature type="chain" id="PRO_5032325499" evidence="1">
    <location>
        <begin position="21"/>
        <end position="177"/>
    </location>
</feature>
<dbReference type="Proteomes" id="UP000594464">
    <property type="component" value="Chromosome"/>
</dbReference>
<dbReference type="EMBL" id="CP048620">
    <property type="protein sequence ID" value="QPJ64499.1"/>
    <property type="molecule type" value="Genomic_DNA"/>
</dbReference>
<proteinExistence type="predicted"/>
<protein>
    <submittedName>
        <fullName evidence="2">Uncharacterized protein</fullName>
    </submittedName>
</protein>
<dbReference type="AlphaFoldDB" id="A0A7T0C0W3"/>
<keyword evidence="1" id="KW-0732">Signal</keyword>
<sequence length="177" mass="19493">MAKLFLIPILACLIGAPAYAQEPAPEPVPAQAPQKPKEEEGLIVGKNIKVGMPLSQAIDLLGIPKKLKVQRGMGPELDSVSVHYEGEGVIIHNLNDKGTLEELELLPSFKGQFDKGLKLGDKIDRLIEVYGVPDMFSNKIAQYPGKGIYFFLKGDTLVSAKFFVKDSKILDHQLIRR</sequence>
<accession>A0A7T0C0W3</accession>
<organism evidence="2 3">
    <name type="scientific">Candidatus Nitrohelix vancouverensis</name>
    <dbReference type="NCBI Taxonomy" id="2705534"/>
    <lineage>
        <taxon>Bacteria</taxon>
        <taxon>Pseudomonadati</taxon>
        <taxon>Nitrospinota/Tectimicrobiota group</taxon>
        <taxon>Nitrospinota</taxon>
        <taxon>Nitrospinia</taxon>
        <taxon>Nitrospinales</taxon>
        <taxon>Nitrospinaceae</taxon>
        <taxon>Candidatus Nitrohelix</taxon>
    </lineage>
</organism>
<evidence type="ECO:0000313" key="2">
    <source>
        <dbReference type="EMBL" id="QPJ64499.1"/>
    </source>
</evidence>
<gene>
    <name evidence="2" type="ORF">G3M78_03430</name>
</gene>
<evidence type="ECO:0000313" key="3">
    <source>
        <dbReference type="Proteomes" id="UP000594464"/>
    </source>
</evidence>
<feature type="signal peptide" evidence="1">
    <location>
        <begin position="1"/>
        <end position="20"/>
    </location>
</feature>
<reference evidence="3" key="1">
    <citation type="submission" date="2020-02" db="EMBL/GenBank/DDBJ databases">
        <title>Genomic and physiological characterization of two novel Nitrospinaceae genera.</title>
        <authorList>
            <person name="Mueller A.J."/>
            <person name="Jung M.-Y."/>
            <person name="Strachan C.R."/>
            <person name="Herbold C.W."/>
            <person name="Kirkegaard R.H."/>
            <person name="Daims H."/>
        </authorList>
    </citation>
    <scope>NUCLEOTIDE SEQUENCE [LARGE SCALE GENOMIC DNA]</scope>
</reference>
<dbReference type="KEGG" id="nva:G3M78_03430"/>
<evidence type="ECO:0000256" key="1">
    <source>
        <dbReference type="SAM" id="SignalP"/>
    </source>
</evidence>